<keyword evidence="13" id="KW-1185">Reference proteome</keyword>
<evidence type="ECO:0000256" key="2">
    <source>
        <dbReference type="ARBA" id="ARBA00009748"/>
    </source>
</evidence>
<evidence type="ECO:0000256" key="5">
    <source>
        <dbReference type="ARBA" id="ARBA00022729"/>
    </source>
</evidence>
<proteinExistence type="inferred from homology"/>
<comment type="similarity">
    <text evidence="2">Belongs to the plant LTP family.</text>
</comment>
<feature type="compositionally biased region" description="Acidic residues" evidence="9">
    <location>
        <begin position="357"/>
        <end position="370"/>
    </location>
</feature>
<dbReference type="CDD" id="cd00010">
    <property type="entry name" value="AAI_LTSS"/>
    <property type="match status" value="1"/>
</dbReference>
<dbReference type="Pfam" id="PF14223">
    <property type="entry name" value="Retrotran_gag_2"/>
    <property type="match status" value="1"/>
</dbReference>
<keyword evidence="8" id="KW-0449">Lipoprotein</keyword>
<name>A0ABQ5EUD5_9ASTR</name>
<feature type="region of interest" description="Disordered" evidence="9">
    <location>
        <begin position="108"/>
        <end position="174"/>
    </location>
</feature>
<keyword evidence="4" id="KW-0472">Membrane</keyword>
<keyword evidence="4" id="KW-0336">GPI-anchor</keyword>
<accession>A0ABQ5EUD5</accession>
<dbReference type="PANTHER" id="PTHR33044">
    <property type="entry name" value="BIFUNCTIONAL INHIBITOR/LIPID-TRANSFER PROTEIN/SEED STORAGE 2S ALBUMIN SUPERFAMILY PROTEIN-RELATED"/>
    <property type="match status" value="1"/>
</dbReference>
<protein>
    <submittedName>
        <fullName evidence="12">Zf-CCHC domain-containing protein</fullName>
    </submittedName>
</protein>
<evidence type="ECO:0000256" key="6">
    <source>
        <dbReference type="ARBA" id="ARBA00023157"/>
    </source>
</evidence>
<feature type="chain" id="PRO_5045046144" evidence="10">
    <location>
        <begin position="26"/>
        <end position="399"/>
    </location>
</feature>
<organism evidence="12 13">
    <name type="scientific">Tanacetum coccineum</name>
    <dbReference type="NCBI Taxonomy" id="301880"/>
    <lineage>
        <taxon>Eukaryota</taxon>
        <taxon>Viridiplantae</taxon>
        <taxon>Streptophyta</taxon>
        <taxon>Embryophyta</taxon>
        <taxon>Tracheophyta</taxon>
        <taxon>Spermatophyta</taxon>
        <taxon>Magnoliopsida</taxon>
        <taxon>eudicotyledons</taxon>
        <taxon>Gunneridae</taxon>
        <taxon>Pentapetalae</taxon>
        <taxon>asterids</taxon>
        <taxon>campanulids</taxon>
        <taxon>Asterales</taxon>
        <taxon>Asteraceae</taxon>
        <taxon>Asteroideae</taxon>
        <taxon>Anthemideae</taxon>
        <taxon>Anthemidinae</taxon>
        <taxon>Tanacetum</taxon>
    </lineage>
</organism>
<dbReference type="Pfam" id="PF14368">
    <property type="entry name" value="LTP_2"/>
    <property type="match status" value="1"/>
</dbReference>
<feature type="compositionally biased region" description="Low complexity" evidence="9">
    <location>
        <begin position="158"/>
        <end position="171"/>
    </location>
</feature>
<evidence type="ECO:0000256" key="10">
    <source>
        <dbReference type="SAM" id="SignalP"/>
    </source>
</evidence>
<evidence type="ECO:0000313" key="12">
    <source>
        <dbReference type="EMBL" id="GJT54641.1"/>
    </source>
</evidence>
<comment type="subcellular location">
    <subcellularLocation>
        <location evidence="1">Cell membrane</location>
        <topology evidence="1">Lipid-anchor</topology>
        <topology evidence="1">GPI-anchor</topology>
    </subcellularLocation>
</comment>
<keyword evidence="3" id="KW-1003">Cell membrane</keyword>
<dbReference type="SMART" id="SM00499">
    <property type="entry name" value="AAI"/>
    <property type="match status" value="1"/>
</dbReference>
<evidence type="ECO:0000313" key="13">
    <source>
        <dbReference type="Proteomes" id="UP001151760"/>
    </source>
</evidence>
<keyword evidence="6" id="KW-1015">Disulfide bond</keyword>
<gene>
    <name evidence="12" type="ORF">Tco_0989695</name>
</gene>
<dbReference type="EMBL" id="BQNB010016689">
    <property type="protein sequence ID" value="GJT54641.1"/>
    <property type="molecule type" value="Genomic_DNA"/>
</dbReference>
<keyword evidence="5 10" id="KW-0732">Signal</keyword>
<evidence type="ECO:0000256" key="8">
    <source>
        <dbReference type="ARBA" id="ARBA00023288"/>
    </source>
</evidence>
<evidence type="ECO:0000256" key="3">
    <source>
        <dbReference type="ARBA" id="ARBA00022475"/>
    </source>
</evidence>
<evidence type="ECO:0000256" key="9">
    <source>
        <dbReference type="SAM" id="MobiDB-lite"/>
    </source>
</evidence>
<dbReference type="InterPro" id="IPR043325">
    <property type="entry name" value="LTSS"/>
</dbReference>
<dbReference type="SUPFAM" id="SSF47699">
    <property type="entry name" value="Bifunctional inhibitor/lipid-transfer protein/seed storage 2S albumin"/>
    <property type="match status" value="1"/>
</dbReference>
<dbReference type="Proteomes" id="UP001151760">
    <property type="component" value="Unassembled WGS sequence"/>
</dbReference>
<evidence type="ECO:0000256" key="1">
    <source>
        <dbReference type="ARBA" id="ARBA00004609"/>
    </source>
</evidence>
<feature type="compositionally biased region" description="Low complexity" evidence="9">
    <location>
        <begin position="111"/>
        <end position="131"/>
    </location>
</feature>
<dbReference type="InterPro" id="IPR016140">
    <property type="entry name" value="Bifunc_inhib/LTP/seed_store"/>
</dbReference>
<evidence type="ECO:0000259" key="11">
    <source>
        <dbReference type="SMART" id="SM00499"/>
    </source>
</evidence>
<feature type="compositionally biased region" description="Polar residues" evidence="9">
    <location>
        <begin position="132"/>
        <end position="145"/>
    </location>
</feature>
<sequence length="399" mass="43538">MALKVQEVMSVVLVVMVMICGGAHAQSSSCTSSLMGLSPCLNFVTGNTTTPSPSCCSQLANVVQTQPRCLCSLLNGNVPNIGVSINQTLALTLPGACQVQTPSISLCNANGPTSGPASAPTSPASAPTGSTDESQTTQPSEQTPEAQAPATLSPPTVPSGSGSGSKSTPSTNDASGGKFGAATYLIGDLKKKLAKNNEAKMVIYNVLPRKEYERIFMCKTAKEIWDTLLITHQGNSQVKDNKLDLLVQQYEQFTIPEEELIDNAFARFNTIITSLKSLYEGFSSKNYVRKFLRALHPKWRAKVTSIEESNDLTLQSLDELIGNLKVYEVIIKKDSEMMKGKREQSRSLALKAKKESSDEESSTSDSEDEEYTMAVRDFMKFFKRRGRFVRQPRDERKSF</sequence>
<reference evidence="12" key="2">
    <citation type="submission" date="2022-01" db="EMBL/GenBank/DDBJ databases">
        <authorList>
            <person name="Yamashiro T."/>
            <person name="Shiraishi A."/>
            <person name="Satake H."/>
            <person name="Nakayama K."/>
        </authorList>
    </citation>
    <scope>NUCLEOTIDE SEQUENCE</scope>
</reference>
<feature type="region of interest" description="Disordered" evidence="9">
    <location>
        <begin position="341"/>
        <end position="370"/>
    </location>
</feature>
<evidence type="ECO:0000256" key="4">
    <source>
        <dbReference type="ARBA" id="ARBA00022622"/>
    </source>
</evidence>
<feature type="domain" description="Bifunctional inhibitor/plant lipid transfer protein/seed storage helical" evidence="11">
    <location>
        <begin position="30"/>
        <end position="107"/>
    </location>
</feature>
<reference evidence="12" key="1">
    <citation type="journal article" date="2022" name="Int. J. Mol. Sci.">
        <title>Draft Genome of Tanacetum Coccineum: Genomic Comparison of Closely Related Tanacetum-Family Plants.</title>
        <authorList>
            <person name="Yamashiro T."/>
            <person name="Shiraishi A."/>
            <person name="Nakayama K."/>
            <person name="Satake H."/>
        </authorList>
    </citation>
    <scope>NUCLEOTIDE SEQUENCE</scope>
</reference>
<comment type="caution">
    <text evidence="12">The sequence shown here is derived from an EMBL/GenBank/DDBJ whole genome shotgun (WGS) entry which is preliminary data.</text>
</comment>
<keyword evidence="7" id="KW-0325">Glycoprotein</keyword>
<dbReference type="InterPro" id="IPR036312">
    <property type="entry name" value="Bifun_inhib/LTP/seed_sf"/>
</dbReference>
<evidence type="ECO:0000256" key="7">
    <source>
        <dbReference type="ARBA" id="ARBA00023180"/>
    </source>
</evidence>
<feature type="signal peptide" evidence="10">
    <location>
        <begin position="1"/>
        <end position="25"/>
    </location>
</feature>
<dbReference type="Gene3D" id="1.10.110.10">
    <property type="entry name" value="Plant lipid-transfer and hydrophobic proteins"/>
    <property type="match status" value="1"/>
</dbReference>